<dbReference type="Proteomes" id="UP000559256">
    <property type="component" value="Unassembled WGS sequence"/>
</dbReference>
<dbReference type="InterPro" id="IPR037056">
    <property type="entry name" value="RNase_H1_N_sf"/>
</dbReference>
<dbReference type="FunFam" id="3.40.970.10:FF:000001">
    <property type="entry name" value="Ribonuclease H1"/>
    <property type="match status" value="1"/>
</dbReference>
<accession>A0A8H5GPI6</accession>
<dbReference type="InterPro" id="IPR036397">
    <property type="entry name" value="RNaseH_sf"/>
</dbReference>
<evidence type="ECO:0000256" key="10">
    <source>
        <dbReference type="SAM" id="MobiDB-lite"/>
    </source>
</evidence>
<comment type="cofactor">
    <cofactor evidence="2">
        <name>Mg(2+)</name>
        <dbReference type="ChEBI" id="CHEBI:18420"/>
    </cofactor>
</comment>
<dbReference type="GO" id="GO:0004523">
    <property type="term" value="F:RNA-DNA hybrid ribonuclease activity"/>
    <property type="evidence" value="ECO:0007669"/>
    <property type="project" value="UniProtKB-EC"/>
</dbReference>
<proteinExistence type="inferred from homology"/>
<reference evidence="12 13" key="1">
    <citation type="journal article" date="2020" name="ISME J.">
        <title>Uncovering the hidden diversity of litter-decomposition mechanisms in mushroom-forming fungi.</title>
        <authorList>
            <person name="Floudas D."/>
            <person name="Bentzer J."/>
            <person name="Ahren D."/>
            <person name="Johansson T."/>
            <person name="Persson P."/>
            <person name="Tunlid A."/>
        </authorList>
    </citation>
    <scope>NUCLEOTIDE SEQUENCE [LARGE SCALE GENOMIC DNA]</scope>
    <source>
        <strain evidence="12 13">CBS 291.85</strain>
    </source>
</reference>
<feature type="region of interest" description="Disordered" evidence="10">
    <location>
        <begin position="297"/>
        <end position="730"/>
    </location>
</feature>
<dbReference type="CDD" id="cd09280">
    <property type="entry name" value="RNase_HI_eukaryote_like"/>
    <property type="match status" value="1"/>
</dbReference>
<keyword evidence="6" id="KW-0479">Metal-binding</keyword>
<evidence type="ECO:0000256" key="9">
    <source>
        <dbReference type="ARBA" id="ARBA00022842"/>
    </source>
</evidence>
<evidence type="ECO:0000256" key="6">
    <source>
        <dbReference type="ARBA" id="ARBA00022723"/>
    </source>
</evidence>
<dbReference type="OrthoDB" id="245563at2759"/>
<comment type="catalytic activity">
    <reaction evidence="1">
        <text>Endonucleolytic cleavage to 5'-phosphomonoester.</text>
        <dbReference type="EC" id="3.1.26.4"/>
    </reaction>
</comment>
<evidence type="ECO:0000256" key="4">
    <source>
        <dbReference type="ARBA" id="ARBA00012180"/>
    </source>
</evidence>
<evidence type="ECO:0000259" key="11">
    <source>
        <dbReference type="PROSITE" id="PS50879"/>
    </source>
</evidence>
<dbReference type="Pfam" id="PF00075">
    <property type="entry name" value="RNase_H"/>
    <property type="match status" value="1"/>
</dbReference>
<dbReference type="InterPro" id="IPR002156">
    <property type="entry name" value="RNaseH_domain"/>
</dbReference>
<feature type="compositionally biased region" description="Low complexity" evidence="10">
    <location>
        <begin position="464"/>
        <end position="474"/>
    </location>
</feature>
<dbReference type="SUPFAM" id="SSF53098">
    <property type="entry name" value="Ribonuclease H-like"/>
    <property type="match status" value="1"/>
</dbReference>
<dbReference type="PRINTS" id="PR01217">
    <property type="entry name" value="PRICHEXTENSN"/>
</dbReference>
<dbReference type="InterPro" id="IPR050092">
    <property type="entry name" value="RNase_H"/>
</dbReference>
<dbReference type="Gene3D" id="3.30.420.10">
    <property type="entry name" value="Ribonuclease H-like superfamily/Ribonuclease H"/>
    <property type="match status" value="1"/>
</dbReference>
<feature type="compositionally biased region" description="Basic and acidic residues" evidence="10">
    <location>
        <begin position="94"/>
        <end position="104"/>
    </location>
</feature>
<organism evidence="12 13">
    <name type="scientific">Tetrapyrgos nigripes</name>
    <dbReference type="NCBI Taxonomy" id="182062"/>
    <lineage>
        <taxon>Eukaryota</taxon>
        <taxon>Fungi</taxon>
        <taxon>Dikarya</taxon>
        <taxon>Basidiomycota</taxon>
        <taxon>Agaricomycotina</taxon>
        <taxon>Agaricomycetes</taxon>
        <taxon>Agaricomycetidae</taxon>
        <taxon>Agaricales</taxon>
        <taxon>Marasmiineae</taxon>
        <taxon>Marasmiaceae</taxon>
        <taxon>Tetrapyrgos</taxon>
    </lineage>
</organism>
<keyword evidence="7" id="KW-0255">Endonuclease</keyword>
<feature type="compositionally biased region" description="Basic and acidic residues" evidence="10">
    <location>
        <begin position="297"/>
        <end position="309"/>
    </location>
</feature>
<keyword evidence="9" id="KW-0460">Magnesium</keyword>
<feature type="compositionally biased region" description="Acidic residues" evidence="10">
    <location>
        <begin position="711"/>
        <end position="730"/>
    </location>
</feature>
<evidence type="ECO:0000256" key="7">
    <source>
        <dbReference type="ARBA" id="ARBA00022759"/>
    </source>
</evidence>
<comment type="caution">
    <text evidence="12">The sequence shown here is derived from an EMBL/GenBank/DDBJ whole genome shotgun (WGS) entry which is preliminary data.</text>
</comment>
<evidence type="ECO:0000256" key="3">
    <source>
        <dbReference type="ARBA" id="ARBA00005300"/>
    </source>
</evidence>
<dbReference type="GO" id="GO:0046872">
    <property type="term" value="F:metal ion binding"/>
    <property type="evidence" value="ECO:0007669"/>
    <property type="project" value="UniProtKB-KW"/>
</dbReference>
<keyword evidence="8" id="KW-0378">Hydrolase</keyword>
<name>A0A8H5GPI6_9AGAR</name>
<dbReference type="EMBL" id="JAACJM010000015">
    <property type="protein sequence ID" value="KAF5368515.1"/>
    <property type="molecule type" value="Genomic_DNA"/>
</dbReference>
<evidence type="ECO:0000256" key="5">
    <source>
        <dbReference type="ARBA" id="ARBA00022722"/>
    </source>
</evidence>
<feature type="compositionally biased region" description="Polar residues" evidence="10">
    <location>
        <begin position="394"/>
        <end position="424"/>
    </location>
</feature>
<evidence type="ECO:0000313" key="13">
    <source>
        <dbReference type="Proteomes" id="UP000559256"/>
    </source>
</evidence>
<dbReference type="PANTHER" id="PTHR10642:SF26">
    <property type="entry name" value="RIBONUCLEASE H1"/>
    <property type="match status" value="1"/>
</dbReference>
<keyword evidence="5" id="KW-0540">Nuclease</keyword>
<keyword evidence="13" id="KW-1185">Reference proteome</keyword>
<evidence type="ECO:0000256" key="2">
    <source>
        <dbReference type="ARBA" id="ARBA00001946"/>
    </source>
</evidence>
<feature type="domain" description="RNase H type-1" evidence="11">
    <location>
        <begin position="120"/>
        <end position="270"/>
    </location>
</feature>
<feature type="compositionally biased region" description="Low complexity" evidence="10">
    <location>
        <begin position="637"/>
        <end position="659"/>
    </location>
</feature>
<dbReference type="SUPFAM" id="SSF55658">
    <property type="entry name" value="L9 N-domain-like"/>
    <property type="match status" value="1"/>
</dbReference>
<protein>
    <recommendedName>
        <fullName evidence="4">ribonuclease H</fullName>
        <ecNumber evidence="4">3.1.26.4</ecNumber>
    </recommendedName>
</protein>
<dbReference type="Pfam" id="PF01693">
    <property type="entry name" value="Cauli_VI"/>
    <property type="match status" value="1"/>
</dbReference>
<dbReference type="InterPro" id="IPR009027">
    <property type="entry name" value="Ribosomal_bL9/RNase_H1_N"/>
</dbReference>
<evidence type="ECO:0000313" key="12">
    <source>
        <dbReference type="EMBL" id="KAF5368515.1"/>
    </source>
</evidence>
<gene>
    <name evidence="12" type="ORF">D9758_002392</name>
</gene>
<feature type="compositionally biased region" description="Low complexity" evidence="10">
    <location>
        <begin position="484"/>
        <end position="497"/>
    </location>
</feature>
<feature type="region of interest" description="Disordered" evidence="10">
    <location>
        <begin position="81"/>
        <end position="104"/>
    </location>
</feature>
<sequence>MAKGKPSFYAVSVGRVPGIYETWDECTAQVKGYPGARYKLFRKLEEAKAWNGKYSNDKEELEADSEEKQAESSVKLAVGVAASSSKSLPNQDPDDSKGKKRAFDTEVTPSFPKIHVSGETGGNLVVYCDGACKGNGQPGSVAGVGVWWGYGDERNIAERCPGAQTNNRAELIALARVLESTPVSQRKLTIKTDSQYTINCFEKWIFNWRQNNWKNASSKPVANAPLIRYVSALLSGRVTLGQKVQLEYVKGHSGDEGNDGADRQANYGAVMSEVEERDWEQLEEYYEKEVARIKEELERKDMDPNEAEMKIVGSQEIPDGVDAEMESADAGQVNGESPTKRRRISEEDDRPTLAGPIPGPFSPTRPRSKPASAARLAAIQGGLSPSKPDPEPSRNATSVASPSKSSREPNQGRSRTFQEPSSLTKPDISDSKKARLAAIEACLSPSKPNHAAVAENINTRNFLPSSPSKAASPSRETVPSPTKSSEPSANSNSNPVSFPKPKPPSSPSKQKRLALLEEGLSPVNSTTSPVSFPKPKPPSSPTKRKRMELIHEAQSPISTSTSPVSFPQPKPPSSSTKQQNKSDLMQEPRSPVNSSTTSPRKPKPLSPRKQQRLAFIEEGLSPSKPKQVDPNVEPMPKLDLSGSRSFSSTGSKGKGTTTKGKGKGSDGLSDEDWNAFAEGWDRTPQPSFPPPKKARSSREVAHAPQETQELTQEDLEAYAEGWDDDLDALK</sequence>
<dbReference type="AlphaFoldDB" id="A0A8H5GPI6"/>
<evidence type="ECO:0000256" key="8">
    <source>
        <dbReference type="ARBA" id="ARBA00022801"/>
    </source>
</evidence>
<dbReference type="PANTHER" id="PTHR10642">
    <property type="entry name" value="RIBONUCLEASE H1"/>
    <property type="match status" value="1"/>
</dbReference>
<dbReference type="InterPro" id="IPR011320">
    <property type="entry name" value="RNase_H1_N"/>
</dbReference>
<evidence type="ECO:0000256" key="1">
    <source>
        <dbReference type="ARBA" id="ARBA00000077"/>
    </source>
</evidence>
<comment type="similarity">
    <text evidence="3">Belongs to the RNase H family.</text>
</comment>
<dbReference type="GO" id="GO:0003676">
    <property type="term" value="F:nucleic acid binding"/>
    <property type="evidence" value="ECO:0007669"/>
    <property type="project" value="InterPro"/>
</dbReference>
<dbReference type="PROSITE" id="PS50879">
    <property type="entry name" value="RNASE_H_1"/>
    <property type="match status" value="1"/>
</dbReference>
<feature type="compositionally biased region" description="Low complexity" evidence="10">
    <location>
        <begin position="573"/>
        <end position="582"/>
    </location>
</feature>
<dbReference type="Gene3D" id="3.40.970.10">
    <property type="entry name" value="Ribonuclease H1, N-terminal domain"/>
    <property type="match status" value="1"/>
</dbReference>
<dbReference type="InterPro" id="IPR012337">
    <property type="entry name" value="RNaseH-like_sf"/>
</dbReference>
<dbReference type="EC" id="3.1.26.4" evidence="4"/>
<dbReference type="GO" id="GO:0043137">
    <property type="term" value="P:DNA replication, removal of RNA primer"/>
    <property type="evidence" value="ECO:0007669"/>
    <property type="project" value="TreeGrafter"/>
</dbReference>